<protein>
    <submittedName>
        <fullName evidence="2">DUF547 domain-containing protein</fullName>
    </submittedName>
</protein>
<reference evidence="2" key="1">
    <citation type="submission" date="2021-07" db="EMBL/GenBank/DDBJ databases">
        <title>Zhongshania sp. CAU 1632 isolated from seawater.</title>
        <authorList>
            <person name="Kim W."/>
        </authorList>
    </citation>
    <scope>NUCLEOTIDE SEQUENCE</scope>
    <source>
        <strain evidence="2">CAU 1632</strain>
    </source>
</reference>
<dbReference type="Pfam" id="PF04784">
    <property type="entry name" value="DUF547"/>
    <property type="match status" value="1"/>
</dbReference>
<feature type="domain" description="DUF547" evidence="1">
    <location>
        <begin position="60"/>
        <end position="173"/>
    </location>
</feature>
<dbReference type="InterPro" id="IPR006869">
    <property type="entry name" value="DUF547"/>
</dbReference>
<dbReference type="EMBL" id="JAHWDQ010000008">
    <property type="protein sequence ID" value="MBW2942835.1"/>
    <property type="molecule type" value="Genomic_DNA"/>
</dbReference>
<organism evidence="2 3">
    <name type="scientific">Zhongshania aquimaris</name>
    <dbReference type="NCBI Taxonomy" id="2857107"/>
    <lineage>
        <taxon>Bacteria</taxon>
        <taxon>Pseudomonadati</taxon>
        <taxon>Pseudomonadota</taxon>
        <taxon>Gammaproteobacteria</taxon>
        <taxon>Cellvibrionales</taxon>
        <taxon>Spongiibacteraceae</taxon>
        <taxon>Zhongshania</taxon>
    </lineage>
</organism>
<evidence type="ECO:0000313" key="2">
    <source>
        <dbReference type="EMBL" id="MBW2942835.1"/>
    </source>
</evidence>
<comment type="caution">
    <text evidence="2">The sequence shown here is derived from an EMBL/GenBank/DDBJ whole genome shotgun (WGS) entry which is preliminary data.</text>
</comment>
<evidence type="ECO:0000259" key="1">
    <source>
        <dbReference type="Pfam" id="PF04784"/>
    </source>
</evidence>
<keyword evidence="3" id="KW-1185">Reference proteome</keyword>
<dbReference type="Proteomes" id="UP001166291">
    <property type="component" value="Unassembled WGS sequence"/>
</dbReference>
<evidence type="ECO:0000313" key="3">
    <source>
        <dbReference type="Proteomes" id="UP001166291"/>
    </source>
</evidence>
<gene>
    <name evidence="2" type="ORF">KXJ70_18700</name>
</gene>
<accession>A0ABS6VYS8</accession>
<dbReference type="PANTHER" id="PTHR46361">
    <property type="entry name" value="ELECTRON CARRIER/ PROTEIN DISULFIDE OXIDOREDUCTASE"/>
    <property type="match status" value="1"/>
</dbReference>
<dbReference type="PANTHER" id="PTHR46361:SF3">
    <property type="entry name" value="ELECTRON CARRIER_ PROTEIN DISULFIDE OXIDOREDUCTASE"/>
    <property type="match status" value="1"/>
</dbReference>
<sequence length="261" mass="29427">MSSFAADFSHRAWDDLLQRHVRVINDGQASQVDYAAMMNDRKTLQAYLASLSAVTQPAFDGWSKDQQLAFLINAYNAWTVEFVLTSYPDIESIKDLGSFFGSPWKKEFINLLGETRSLDNIEHTLIRGSGLYNEPRIHFAVNCASIGCPALLNRAYTAAQLNRQLEYVTRKFLSDRTRNYFLNAELHVSPIFNWYKADFEKGWGGANSVSEFLGLYTDALGLGETGVVVIVNGKPASQHLREGSLGISYTDYDWDLNDVRQ</sequence>
<name>A0ABS6VYS8_9GAMM</name>
<proteinExistence type="predicted"/>